<keyword evidence="2" id="KW-1185">Reference proteome</keyword>
<sequence length="520" mass="56420">MPYIKSEPDDFDPMSNGYMNFNSIQNFGNFSQTANGSIDPSELSMSNGNFNQYNFGVPNMSASYNMGGGAAFGEDELLDSLSNTQDFNGVQPGSAQGMSMNQAHANGMYSNTPDGAPIQSPFVGGFDYNQFRPMNSIPQHMSPHQGASYMNKRPSMQPQHRKSSAEHRTSMTPRTAAMAGLHIGTPDSGALQQNGRAIRAPNSGSRHQKTMSGQFDSTPGSMQSFLDSPLSSPSNLAHHVGISETISSKHASLPAKVDTSSATHSSETQEAKKRRRRASHNAVERRRRDNINERIHDLSLLVPQHRLDDDKVKKQLATNGPLSPTIGATSMSPTNAATSLLAGANGRRAASTAGNITLGLPIEEKEKGPNKGDILNGSVSWTRDLMWALYHKYVQEEELAQYITQLGGQWPFQISEDDKRMRTEVMDAVEKNDPGTFMYSRHDGSGLRVPKHTTVSGERIQQNGATSLSPQSNLELSPGFHSGGSGTQSGSNAGQPQFWHSAGHAGMSFKEEDELMELNS</sequence>
<proteinExistence type="predicted"/>
<dbReference type="Proteomes" id="UP001172386">
    <property type="component" value="Unassembled WGS sequence"/>
</dbReference>
<protein>
    <submittedName>
        <fullName evidence="1">Uncharacterized protein</fullName>
    </submittedName>
</protein>
<dbReference type="EMBL" id="JAPDRQ010000090">
    <property type="protein sequence ID" value="KAJ9655758.1"/>
    <property type="molecule type" value="Genomic_DNA"/>
</dbReference>
<accession>A0ACC3A5N2</accession>
<name>A0ACC3A5N2_9EURO</name>
<reference evidence="1" key="1">
    <citation type="submission" date="2022-10" db="EMBL/GenBank/DDBJ databases">
        <title>Culturing micro-colonial fungi from biological soil crusts in the Mojave desert and describing Neophaeococcomyces mojavensis, and introducing the new genera and species Taxawa tesnikishii.</title>
        <authorList>
            <person name="Kurbessoian T."/>
            <person name="Stajich J.E."/>
        </authorList>
    </citation>
    <scope>NUCLEOTIDE SEQUENCE</scope>
    <source>
        <strain evidence="1">JES_112</strain>
    </source>
</reference>
<evidence type="ECO:0000313" key="1">
    <source>
        <dbReference type="EMBL" id="KAJ9655758.1"/>
    </source>
</evidence>
<evidence type="ECO:0000313" key="2">
    <source>
        <dbReference type="Proteomes" id="UP001172386"/>
    </source>
</evidence>
<organism evidence="1 2">
    <name type="scientific">Neophaeococcomyces mojaviensis</name>
    <dbReference type="NCBI Taxonomy" id="3383035"/>
    <lineage>
        <taxon>Eukaryota</taxon>
        <taxon>Fungi</taxon>
        <taxon>Dikarya</taxon>
        <taxon>Ascomycota</taxon>
        <taxon>Pezizomycotina</taxon>
        <taxon>Eurotiomycetes</taxon>
        <taxon>Chaetothyriomycetidae</taxon>
        <taxon>Chaetothyriales</taxon>
        <taxon>Chaetothyriales incertae sedis</taxon>
        <taxon>Neophaeococcomyces</taxon>
    </lineage>
</organism>
<comment type="caution">
    <text evidence="1">The sequence shown here is derived from an EMBL/GenBank/DDBJ whole genome shotgun (WGS) entry which is preliminary data.</text>
</comment>
<gene>
    <name evidence="1" type="ORF">H2198_005464</name>
</gene>